<comment type="catalytic activity">
    <reaction evidence="7">
        <text>L-threonyl-[protein] + ATP = O-phospho-L-threonyl-[protein] + ADP + H(+)</text>
        <dbReference type="Rhea" id="RHEA:46608"/>
        <dbReference type="Rhea" id="RHEA-COMP:11060"/>
        <dbReference type="Rhea" id="RHEA-COMP:11605"/>
        <dbReference type="ChEBI" id="CHEBI:15378"/>
        <dbReference type="ChEBI" id="CHEBI:30013"/>
        <dbReference type="ChEBI" id="CHEBI:30616"/>
        <dbReference type="ChEBI" id="CHEBI:61977"/>
        <dbReference type="ChEBI" id="CHEBI:456216"/>
        <dbReference type="EC" id="2.7.11.25"/>
    </reaction>
</comment>
<keyword evidence="5" id="KW-0418">Kinase</keyword>
<feature type="compositionally biased region" description="Low complexity" evidence="10">
    <location>
        <begin position="157"/>
        <end position="180"/>
    </location>
</feature>
<comment type="catalytic activity">
    <reaction evidence="8">
        <text>L-seryl-[protein] + ATP = O-phospho-L-seryl-[protein] + ADP + H(+)</text>
        <dbReference type="Rhea" id="RHEA:17989"/>
        <dbReference type="Rhea" id="RHEA-COMP:9863"/>
        <dbReference type="Rhea" id="RHEA-COMP:11604"/>
        <dbReference type="ChEBI" id="CHEBI:15378"/>
        <dbReference type="ChEBI" id="CHEBI:29999"/>
        <dbReference type="ChEBI" id="CHEBI:30616"/>
        <dbReference type="ChEBI" id="CHEBI:83421"/>
        <dbReference type="ChEBI" id="CHEBI:456216"/>
        <dbReference type="EC" id="2.7.11.25"/>
    </reaction>
</comment>
<reference evidence="12" key="1">
    <citation type="submission" date="2024-03" db="EMBL/GenBank/DDBJ databases">
        <authorList>
            <consortium name="ELIXIR-Norway"/>
            <consortium name="Elixir Norway"/>
        </authorList>
    </citation>
    <scope>NUCLEOTIDE SEQUENCE</scope>
</reference>
<keyword evidence="3" id="KW-0808">Transferase</keyword>
<feature type="region of interest" description="Disordered" evidence="10">
    <location>
        <begin position="157"/>
        <end position="190"/>
    </location>
</feature>
<evidence type="ECO:0000256" key="1">
    <source>
        <dbReference type="ARBA" id="ARBA00006529"/>
    </source>
</evidence>
<dbReference type="Proteomes" id="UP001497522">
    <property type="component" value="Chromosome 12"/>
</dbReference>
<dbReference type="PROSITE" id="PS00107">
    <property type="entry name" value="PROTEIN_KINASE_ATP"/>
    <property type="match status" value="1"/>
</dbReference>
<keyword evidence="13" id="KW-1185">Reference proteome</keyword>
<name>A0ABP1AGN2_9BRYO</name>
<dbReference type="Gene3D" id="1.10.510.10">
    <property type="entry name" value="Transferase(Phosphotransferase) domain 1"/>
    <property type="match status" value="1"/>
</dbReference>
<evidence type="ECO:0000256" key="3">
    <source>
        <dbReference type="ARBA" id="ARBA00022679"/>
    </source>
</evidence>
<evidence type="ECO:0000313" key="13">
    <source>
        <dbReference type="Proteomes" id="UP001497522"/>
    </source>
</evidence>
<feature type="domain" description="Protein kinase" evidence="11">
    <location>
        <begin position="430"/>
        <end position="680"/>
    </location>
</feature>
<evidence type="ECO:0000256" key="10">
    <source>
        <dbReference type="SAM" id="MobiDB-lite"/>
    </source>
</evidence>
<dbReference type="InterPro" id="IPR050538">
    <property type="entry name" value="MAP_kinase_kinase_kinase"/>
</dbReference>
<evidence type="ECO:0000256" key="7">
    <source>
        <dbReference type="ARBA" id="ARBA00047559"/>
    </source>
</evidence>
<dbReference type="EC" id="2.7.11.25" evidence="2"/>
<evidence type="ECO:0000256" key="2">
    <source>
        <dbReference type="ARBA" id="ARBA00012406"/>
    </source>
</evidence>
<sequence>MRIFDMMTKKVIEGGSSSNNDGHVNVAVSSAAGEEAQGREFKGFKVGVDPVMWDSNSRSHHGTSNHRLLCQLNGSLDGPSSVTTLRECTSHEGSAHSSNGTTLPHKAKANGTIIHNNNNNNHGCCSPKVLKVLGADEYEEDKILSYIKERISNERWISSSSSSSSSSSASSVDSEISEQSTIWSPGGEQLPTERPLFCNKLSTTPQALLGAALTPEGRDPCSQIGMIRICNHSSHPPCQNGVQPLTCVKSEPILSNNVVLNLNERRSPTPSALLSPCIKSEDSTGTGKGTPWEMSGSSTPQRSPKELLSPVLPSTTTSLRVRLYHQPHKLPTPPHSPPCEQPAQSSSSSSSSFHGAGAGMRLRVTAAANWMQSNQGLELPPIPSHFSSSSHSLSQSPYHSTNYSSPQGSPPYLSLQSPSHSPVARPLCRWRKGQQLGKGSFGTVYEGWNLDDGSFFAVKVIDSEAIAPEIQQEVTILSRLRDPHIVQYYGSTIEDGCLYIFLELVKMGSLQSLLKKFQVFDEGIISTYTRQILKGLEYLHNKNTIHRDVKCANVLVDSNGQVKLADFGLAKQMNKSLATSFKGTPFYMAPEVMVPLKNNRAYGVAVDIWSLGCTVIEMAQGKPPWSELGVCGFFFKVTKGELPPIPQHLKNETKDFIQQCLRVKPEDRPSAKELLEHPFVAHAPPYPTFAAAASASGLQAYSLHFCALDFHVYWELPVAFENNVRIHTYMHQHIE</sequence>
<feature type="compositionally biased region" description="Pro residues" evidence="10">
    <location>
        <begin position="330"/>
        <end position="340"/>
    </location>
</feature>
<dbReference type="SMART" id="SM00220">
    <property type="entry name" value="S_TKc"/>
    <property type="match status" value="1"/>
</dbReference>
<organism evidence="12 13">
    <name type="scientific">Sphagnum jensenii</name>
    <dbReference type="NCBI Taxonomy" id="128206"/>
    <lineage>
        <taxon>Eukaryota</taxon>
        <taxon>Viridiplantae</taxon>
        <taxon>Streptophyta</taxon>
        <taxon>Embryophyta</taxon>
        <taxon>Bryophyta</taxon>
        <taxon>Sphagnophytina</taxon>
        <taxon>Sphagnopsida</taxon>
        <taxon>Sphagnales</taxon>
        <taxon>Sphagnaceae</taxon>
        <taxon>Sphagnum</taxon>
    </lineage>
</organism>
<feature type="region of interest" description="Disordered" evidence="10">
    <location>
        <begin position="267"/>
        <end position="310"/>
    </location>
</feature>
<keyword evidence="6 9" id="KW-0067">ATP-binding</keyword>
<protein>
    <recommendedName>
        <fullName evidence="2">mitogen-activated protein kinase kinase kinase</fullName>
        <ecNumber evidence="2">2.7.11.25</ecNumber>
    </recommendedName>
</protein>
<proteinExistence type="inferred from homology"/>
<dbReference type="EMBL" id="OZ023713">
    <property type="protein sequence ID" value="CAK9861581.1"/>
    <property type="molecule type" value="Genomic_DNA"/>
</dbReference>
<comment type="similarity">
    <text evidence="1">Belongs to the protein kinase superfamily. STE Ser/Thr protein kinase family. MAP kinase kinase kinase subfamily.</text>
</comment>
<evidence type="ECO:0000259" key="11">
    <source>
        <dbReference type="PROSITE" id="PS50011"/>
    </source>
</evidence>
<dbReference type="InterPro" id="IPR017441">
    <property type="entry name" value="Protein_kinase_ATP_BS"/>
</dbReference>
<dbReference type="InterPro" id="IPR011009">
    <property type="entry name" value="Kinase-like_dom_sf"/>
</dbReference>
<accession>A0ABP1AGN2</accession>
<evidence type="ECO:0000256" key="4">
    <source>
        <dbReference type="ARBA" id="ARBA00022741"/>
    </source>
</evidence>
<evidence type="ECO:0000256" key="8">
    <source>
        <dbReference type="ARBA" id="ARBA00048329"/>
    </source>
</evidence>
<dbReference type="SUPFAM" id="SSF56112">
    <property type="entry name" value="Protein kinase-like (PK-like)"/>
    <property type="match status" value="1"/>
</dbReference>
<evidence type="ECO:0000256" key="5">
    <source>
        <dbReference type="ARBA" id="ARBA00022777"/>
    </source>
</evidence>
<gene>
    <name evidence="12" type="ORF">CSSPJE1EN2_LOCUS4576</name>
</gene>
<keyword evidence="4 9" id="KW-0547">Nucleotide-binding</keyword>
<dbReference type="PROSITE" id="PS50011">
    <property type="entry name" value="PROTEIN_KINASE_DOM"/>
    <property type="match status" value="1"/>
</dbReference>
<evidence type="ECO:0000256" key="6">
    <source>
        <dbReference type="ARBA" id="ARBA00022840"/>
    </source>
</evidence>
<dbReference type="Pfam" id="PF00069">
    <property type="entry name" value="Pkinase"/>
    <property type="match status" value="1"/>
</dbReference>
<feature type="region of interest" description="Disordered" evidence="10">
    <location>
        <begin position="381"/>
        <end position="420"/>
    </location>
</feature>
<feature type="region of interest" description="Disordered" evidence="10">
    <location>
        <begin position="327"/>
        <end position="356"/>
    </location>
</feature>
<dbReference type="PANTHER" id="PTHR48016">
    <property type="entry name" value="MAP KINASE KINASE KINASE SSK2-RELATED-RELATED"/>
    <property type="match status" value="1"/>
</dbReference>
<feature type="compositionally biased region" description="Low complexity" evidence="10">
    <location>
        <begin position="384"/>
        <end position="400"/>
    </location>
</feature>
<evidence type="ECO:0000313" key="12">
    <source>
        <dbReference type="EMBL" id="CAK9861581.1"/>
    </source>
</evidence>
<evidence type="ECO:0000256" key="9">
    <source>
        <dbReference type="PROSITE-ProRule" id="PRU10141"/>
    </source>
</evidence>
<dbReference type="InterPro" id="IPR000719">
    <property type="entry name" value="Prot_kinase_dom"/>
</dbReference>
<dbReference type="PANTHER" id="PTHR48016:SF17">
    <property type="entry name" value="MITOGEN-ACTIVATED PROTEIN KINASE KINASE KINASE YODA"/>
    <property type="match status" value="1"/>
</dbReference>
<feature type="binding site" evidence="9">
    <location>
        <position position="459"/>
    </location>
    <ligand>
        <name>ATP</name>
        <dbReference type="ChEBI" id="CHEBI:30616"/>
    </ligand>
</feature>